<dbReference type="NCBIfam" id="NF001095">
    <property type="entry name" value="PRK00124.1"/>
    <property type="match status" value="1"/>
</dbReference>
<reference evidence="3" key="2">
    <citation type="submission" date="2020-09" db="EMBL/GenBank/DDBJ databases">
        <authorList>
            <person name="Sun Q."/>
            <person name="Zhou Y."/>
        </authorList>
    </citation>
    <scope>NUCLEOTIDE SEQUENCE</scope>
    <source>
        <strain evidence="3">CGMCC 1.15254</strain>
    </source>
</reference>
<evidence type="ECO:0000256" key="1">
    <source>
        <dbReference type="ARBA" id="ARBA00008522"/>
    </source>
</evidence>
<evidence type="ECO:0000313" key="4">
    <source>
        <dbReference type="Proteomes" id="UP000632498"/>
    </source>
</evidence>
<protein>
    <recommendedName>
        <fullName evidence="2">UPF0178 protein GCM10011332_12760</fullName>
    </recommendedName>
</protein>
<dbReference type="RefSeq" id="WP_188662944.1">
    <property type="nucleotide sequence ID" value="NZ_BMHV01000007.1"/>
</dbReference>
<evidence type="ECO:0000256" key="2">
    <source>
        <dbReference type="HAMAP-Rule" id="MF_00489"/>
    </source>
</evidence>
<reference evidence="3" key="1">
    <citation type="journal article" date="2014" name="Int. J. Syst. Evol. Microbiol.">
        <title>Complete genome sequence of Corynebacterium casei LMG S-19264T (=DSM 44701T), isolated from a smear-ripened cheese.</title>
        <authorList>
            <consortium name="US DOE Joint Genome Institute (JGI-PGF)"/>
            <person name="Walter F."/>
            <person name="Albersmeier A."/>
            <person name="Kalinowski J."/>
            <person name="Ruckert C."/>
        </authorList>
    </citation>
    <scope>NUCLEOTIDE SEQUENCE</scope>
    <source>
        <strain evidence="3">CGMCC 1.15254</strain>
    </source>
</reference>
<organism evidence="3 4">
    <name type="scientific">Terasakiella brassicae</name>
    <dbReference type="NCBI Taxonomy" id="1634917"/>
    <lineage>
        <taxon>Bacteria</taxon>
        <taxon>Pseudomonadati</taxon>
        <taxon>Pseudomonadota</taxon>
        <taxon>Alphaproteobacteria</taxon>
        <taxon>Rhodospirillales</taxon>
        <taxon>Terasakiellaceae</taxon>
        <taxon>Terasakiella</taxon>
    </lineage>
</organism>
<name>A0A917BYK2_9PROT</name>
<dbReference type="CDD" id="cd18720">
    <property type="entry name" value="PIN_YqxD-like"/>
    <property type="match status" value="1"/>
</dbReference>
<dbReference type="EMBL" id="BMHV01000007">
    <property type="protein sequence ID" value="GGF60468.1"/>
    <property type="molecule type" value="Genomic_DNA"/>
</dbReference>
<dbReference type="PANTHER" id="PTHR35146">
    <property type="entry name" value="UPF0178 PROTEIN YAII"/>
    <property type="match status" value="1"/>
</dbReference>
<dbReference type="HAMAP" id="MF_00489">
    <property type="entry name" value="UPF0178"/>
    <property type="match status" value="1"/>
</dbReference>
<dbReference type="PANTHER" id="PTHR35146:SF1">
    <property type="entry name" value="UPF0178 PROTEIN YAII"/>
    <property type="match status" value="1"/>
</dbReference>
<keyword evidence="4" id="KW-1185">Reference proteome</keyword>
<gene>
    <name evidence="3" type="ORF">GCM10011332_12760</name>
</gene>
<accession>A0A917BYK2</accession>
<evidence type="ECO:0000313" key="3">
    <source>
        <dbReference type="EMBL" id="GGF60468.1"/>
    </source>
</evidence>
<comment type="similarity">
    <text evidence="1 2">Belongs to the UPF0178 family.</text>
</comment>
<proteinExistence type="inferred from homology"/>
<dbReference type="Proteomes" id="UP000632498">
    <property type="component" value="Unassembled WGS sequence"/>
</dbReference>
<sequence>MVEIYVDADACPVKDEVLKVVARRNVKVHFVSNQWLRLPQSTLINIVVAPQGPDEADNWIAEHIQKNDICITGDIPLADRCIKKGADVLGHNGKTFTPDSIGMALATRDLMTHLRDIGEIDGGGNRPFSKNDRSRFSSTLDTLVQKRL</sequence>
<comment type="caution">
    <text evidence="3">The sequence shown here is derived from an EMBL/GenBank/DDBJ whole genome shotgun (WGS) entry which is preliminary data.</text>
</comment>
<dbReference type="InterPro" id="IPR003791">
    <property type="entry name" value="UPF0178"/>
</dbReference>
<dbReference type="Pfam" id="PF02639">
    <property type="entry name" value="DUF188"/>
    <property type="match status" value="1"/>
</dbReference>
<dbReference type="AlphaFoldDB" id="A0A917BYK2"/>